<dbReference type="Proteomes" id="UP000077266">
    <property type="component" value="Unassembled WGS sequence"/>
</dbReference>
<feature type="domain" description="Mif2/CENP-C cupin" evidence="8">
    <location>
        <begin position="452"/>
        <end position="537"/>
    </location>
</feature>
<feature type="compositionally biased region" description="Acidic residues" evidence="7">
    <location>
        <begin position="83"/>
        <end position="99"/>
    </location>
</feature>
<organism evidence="9 10">
    <name type="scientific">Exidia glandulosa HHB12029</name>
    <dbReference type="NCBI Taxonomy" id="1314781"/>
    <lineage>
        <taxon>Eukaryota</taxon>
        <taxon>Fungi</taxon>
        <taxon>Dikarya</taxon>
        <taxon>Basidiomycota</taxon>
        <taxon>Agaricomycotina</taxon>
        <taxon>Agaricomycetes</taxon>
        <taxon>Auriculariales</taxon>
        <taxon>Exidiaceae</taxon>
        <taxon>Exidia</taxon>
    </lineage>
</organism>
<accession>A0A166AY16</accession>
<dbReference type="GO" id="GO:0051455">
    <property type="term" value="P:spindle attachment to meiosis I kinetochore"/>
    <property type="evidence" value="ECO:0007669"/>
    <property type="project" value="TreeGrafter"/>
</dbReference>
<gene>
    <name evidence="9" type="ORF">EXIGLDRAFT_733741</name>
</gene>
<evidence type="ECO:0000256" key="3">
    <source>
        <dbReference type="ARBA" id="ARBA00023125"/>
    </source>
</evidence>
<feature type="region of interest" description="Disordered" evidence="7">
    <location>
        <begin position="546"/>
        <end position="582"/>
    </location>
</feature>
<proteinExistence type="inferred from homology"/>
<dbReference type="InterPro" id="IPR014710">
    <property type="entry name" value="RmlC-like_jellyroll"/>
</dbReference>
<dbReference type="InterPro" id="IPR025974">
    <property type="entry name" value="Mif2/CENP-C_cupin"/>
</dbReference>
<keyword evidence="10" id="KW-1185">Reference proteome</keyword>
<dbReference type="InterPro" id="IPR011051">
    <property type="entry name" value="RmlC_Cupin_sf"/>
</dbReference>
<feature type="compositionally biased region" description="Basic and acidic residues" evidence="7">
    <location>
        <begin position="398"/>
        <end position="409"/>
    </location>
</feature>
<evidence type="ECO:0000256" key="5">
    <source>
        <dbReference type="ARBA" id="ARBA00057947"/>
    </source>
</evidence>
<dbReference type="STRING" id="1314781.A0A166AY16"/>
<dbReference type="FunFam" id="2.60.120.10:FF:000033">
    <property type="entry name" value="Centromere protein C 1"/>
    <property type="match status" value="1"/>
</dbReference>
<evidence type="ECO:0000259" key="8">
    <source>
        <dbReference type="Pfam" id="PF11699"/>
    </source>
</evidence>
<dbReference type="AlphaFoldDB" id="A0A166AY16"/>
<dbReference type="EMBL" id="KV425946">
    <property type="protein sequence ID" value="KZV96159.1"/>
    <property type="molecule type" value="Genomic_DNA"/>
</dbReference>
<dbReference type="SUPFAM" id="SSF51182">
    <property type="entry name" value="RmlC-like cupins"/>
    <property type="match status" value="1"/>
</dbReference>
<dbReference type="GO" id="GO:0005634">
    <property type="term" value="C:nucleus"/>
    <property type="evidence" value="ECO:0007669"/>
    <property type="project" value="UniProtKB-SubCell"/>
</dbReference>
<comment type="function">
    <text evidence="5">Component of the kinetochore, a multiprotein complex that assembles on centromeric DNA and attaches chromosomes to spindle microtubules, mediating chromosome segregation and sister chromatid segregation during meiosis and mitosis. Component of the inner kinetochore constitutive centromere-associated network (CCAN), which serves as a structural platform for outer kinetochore assembly.</text>
</comment>
<feature type="region of interest" description="Disordered" evidence="7">
    <location>
        <begin position="371"/>
        <end position="423"/>
    </location>
</feature>
<evidence type="ECO:0000256" key="6">
    <source>
        <dbReference type="ARBA" id="ARBA00075033"/>
    </source>
</evidence>
<keyword evidence="3" id="KW-0238">DNA-binding</keyword>
<dbReference type="PANTHER" id="PTHR16684">
    <property type="entry name" value="CENTROMERE PROTEIN C"/>
    <property type="match status" value="1"/>
</dbReference>
<evidence type="ECO:0000313" key="9">
    <source>
        <dbReference type="EMBL" id="KZV96159.1"/>
    </source>
</evidence>
<reference evidence="9 10" key="1">
    <citation type="journal article" date="2016" name="Mol. Biol. Evol.">
        <title>Comparative Genomics of Early-Diverging Mushroom-Forming Fungi Provides Insights into the Origins of Lignocellulose Decay Capabilities.</title>
        <authorList>
            <person name="Nagy L.G."/>
            <person name="Riley R."/>
            <person name="Tritt A."/>
            <person name="Adam C."/>
            <person name="Daum C."/>
            <person name="Floudas D."/>
            <person name="Sun H."/>
            <person name="Yadav J.S."/>
            <person name="Pangilinan J."/>
            <person name="Larsson K.H."/>
            <person name="Matsuura K."/>
            <person name="Barry K."/>
            <person name="Labutti K."/>
            <person name="Kuo R."/>
            <person name="Ohm R.A."/>
            <person name="Bhattacharya S.S."/>
            <person name="Shirouzu T."/>
            <person name="Yoshinaga Y."/>
            <person name="Martin F.M."/>
            <person name="Grigoriev I.V."/>
            <person name="Hibbett D.S."/>
        </authorList>
    </citation>
    <scope>NUCLEOTIDE SEQUENCE [LARGE SCALE GENOMIC DNA]</scope>
    <source>
        <strain evidence="9 10">HHB12029</strain>
    </source>
</reference>
<evidence type="ECO:0000313" key="10">
    <source>
        <dbReference type="Proteomes" id="UP000077266"/>
    </source>
</evidence>
<feature type="compositionally biased region" description="Basic residues" evidence="7">
    <location>
        <begin position="1"/>
        <end position="14"/>
    </location>
</feature>
<comment type="similarity">
    <text evidence="2">Belongs to the CENP-C/MIF2 family.</text>
</comment>
<dbReference type="GO" id="GO:0000776">
    <property type="term" value="C:kinetochore"/>
    <property type="evidence" value="ECO:0007669"/>
    <property type="project" value="InterPro"/>
</dbReference>
<dbReference type="GO" id="GO:0051315">
    <property type="term" value="P:attachment of mitotic spindle microtubules to kinetochore"/>
    <property type="evidence" value="ECO:0007669"/>
    <property type="project" value="TreeGrafter"/>
</dbReference>
<dbReference type="InterPro" id="IPR028386">
    <property type="entry name" value="CENP-C/Mif2/cnp3"/>
</dbReference>
<dbReference type="GO" id="GO:0019237">
    <property type="term" value="F:centromeric DNA binding"/>
    <property type="evidence" value="ECO:0007669"/>
    <property type="project" value="InterPro"/>
</dbReference>
<dbReference type="OrthoDB" id="1939643at2759"/>
<protein>
    <recommendedName>
        <fullName evidence="6">CENP-C homolog</fullName>
    </recommendedName>
</protein>
<sequence length="582" mass="64443">MSARKSTTRRKPASKGHMPYNDDLAQGKRTGRAIDRVRNDSDGFERFTDLMDQAYTQTPPKVANKAAAKRNRKSTPAPGDDHPESEDDDSKADDDDVDQDLGGGEQSMDFDEPYNEPQRWQPPRRDDPELSPSPPPRAAAFSFRHPRDDTGAADDSPDRFDQDAYGDAYTQDMDLDDSVMPPDDSPSAGRGTSKSARVRDPSPSSRRGSSPTGARSGSKNSAKRSYGETEEDTAVEQMPEDQYGYDDAAPEPDAEAEPEEERPPPKKKQRKSPPPKAKIAPGKSRVKTPVTVGTEDEGPNSKSNNHLIVRQRLQEQATSDDDPDARGLRRSKRTRYGPLEWWRLEKVVYGRRASGGTSVVPVIKEIIRRPQPEPEPLSRKYRRGRSKPPSSKSGKAKQAVEREPTPEDERGLDDETDPNGDVRDYVTGEIVQRRVAFTAGMVNPKPAEKNDFLFQKIFGDGDFIAAGQLVIPPGKRKPVKPSRDNSYVFYLIEGAVRFQVHQTDFLITTGGMFMAPRGNYYLIKNVASRPARIFFAQARKVAPEASVAPLVTTPRRQSGTPNTNVPSSGPQRAMLPTSKSKA</sequence>
<evidence type="ECO:0000256" key="2">
    <source>
        <dbReference type="ARBA" id="ARBA00010291"/>
    </source>
</evidence>
<keyword evidence="4" id="KW-0539">Nucleus</keyword>
<feature type="region of interest" description="Disordered" evidence="7">
    <location>
        <begin position="1"/>
        <end position="335"/>
    </location>
</feature>
<evidence type="ECO:0000256" key="4">
    <source>
        <dbReference type="ARBA" id="ARBA00023242"/>
    </source>
</evidence>
<feature type="compositionally biased region" description="Low complexity" evidence="7">
    <location>
        <begin position="201"/>
        <end position="218"/>
    </location>
</feature>
<feature type="compositionally biased region" description="Basic and acidic residues" evidence="7">
    <location>
        <begin position="145"/>
        <end position="162"/>
    </location>
</feature>
<evidence type="ECO:0000256" key="1">
    <source>
        <dbReference type="ARBA" id="ARBA00004123"/>
    </source>
</evidence>
<name>A0A166AY16_EXIGL</name>
<evidence type="ECO:0000256" key="7">
    <source>
        <dbReference type="SAM" id="MobiDB-lite"/>
    </source>
</evidence>
<dbReference type="Pfam" id="PF11699">
    <property type="entry name" value="CENP-C_C"/>
    <property type="match status" value="1"/>
</dbReference>
<dbReference type="InParanoid" id="A0A166AY16"/>
<dbReference type="PANTHER" id="PTHR16684:SF11">
    <property type="entry name" value="CENTROMERE PROTEIN C"/>
    <property type="match status" value="1"/>
</dbReference>
<dbReference type="CDD" id="cd06993">
    <property type="entry name" value="cupin_CENP-C_C"/>
    <property type="match status" value="1"/>
</dbReference>
<feature type="compositionally biased region" description="Acidic residues" evidence="7">
    <location>
        <begin position="248"/>
        <end position="260"/>
    </location>
</feature>
<dbReference type="GO" id="GO:0051382">
    <property type="term" value="P:kinetochore assembly"/>
    <property type="evidence" value="ECO:0007669"/>
    <property type="project" value="InterPro"/>
</dbReference>
<dbReference type="Gene3D" id="2.60.120.10">
    <property type="entry name" value="Jelly Rolls"/>
    <property type="match status" value="1"/>
</dbReference>
<comment type="subcellular location">
    <subcellularLocation>
        <location evidence="1">Nucleus</location>
    </subcellularLocation>
</comment>
<feature type="compositionally biased region" description="Low complexity" evidence="7">
    <location>
        <begin position="178"/>
        <end position="187"/>
    </location>
</feature>
<feature type="compositionally biased region" description="Basic and acidic residues" evidence="7">
    <location>
        <begin position="32"/>
        <end position="49"/>
    </location>
</feature>
<feature type="compositionally biased region" description="Polar residues" evidence="7">
    <location>
        <begin position="554"/>
        <end position="570"/>
    </location>
</feature>